<accession>A0A545UJJ0</accession>
<name>A0A545UJJ0_9GAMM</name>
<protein>
    <recommendedName>
        <fullName evidence="1">DUF6351 domain-containing protein</fullName>
    </recommendedName>
</protein>
<proteinExistence type="predicted"/>
<dbReference type="OrthoDB" id="3078806at2"/>
<organism evidence="2 3">
    <name type="scientific">Aliikangiella coralliicola</name>
    <dbReference type="NCBI Taxonomy" id="2592383"/>
    <lineage>
        <taxon>Bacteria</taxon>
        <taxon>Pseudomonadati</taxon>
        <taxon>Pseudomonadota</taxon>
        <taxon>Gammaproteobacteria</taxon>
        <taxon>Oceanospirillales</taxon>
        <taxon>Pleioneaceae</taxon>
        <taxon>Aliikangiella</taxon>
    </lineage>
</organism>
<dbReference type="RefSeq" id="WP_142891696.1">
    <property type="nucleotide sequence ID" value="NZ_ML660160.1"/>
</dbReference>
<evidence type="ECO:0000313" key="3">
    <source>
        <dbReference type="Proteomes" id="UP000315439"/>
    </source>
</evidence>
<dbReference type="Pfam" id="PF19878">
    <property type="entry name" value="DUF6351"/>
    <property type="match status" value="1"/>
</dbReference>
<dbReference type="InterPro" id="IPR045556">
    <property type="entry name" value="DUF6351"/>
</dbReference>
<dbReference type="SUPFAM" id="SSF53474">
    <property type="entry name" value="alpha/beta-Hydrolases"/>
    <property type="match status" value="1"/>
</dbReference>
<sequence length="766" mass="86576">MSWKLLLLIPVLLIVFLFSNIFYQYYRYEHKYDHLPKVQKTPGEEFSRELIKAYKGPHPSVLMRPIDPTPDLIKLGQVGPVQSLFSGPPQYPFLCNTEESNLGQPLVDNYDGIGMPVYIERESGEKTNHILGYSKDCSIPTRAIYYYQSNKDDRFYPLTASTSDINLIDVGGKNIPFIVRVESGTINRFIYTIAVLKGAKGSLSRPDSEHWNRRLIYQFRGGVGVGHKQGKGKPIRLLERRVDELKQGYAVIFSTGNQTANHFNIWLAEDTALRVKRQFNALYGKEDYTVGVGGSGGAIQQYLISQNNPSLLDAAIALYSYPDMITQTTYVFDCELLEYYFDVTDRNNKKWQTWENRRFVAGLNAKSGVRNKTSILNDLSLFLKGNLPSYNGGLTECSNGWRGITALVNNPTYIHFYQRFSPQVLSQTHWSHWEDLKFFYGVNEHGYAAQTFDNVGVQYGLSALLQKQISEEEFLNINANIGGWKSAIEMSPERFGGIGGDSLSAGISVWGEQNMSTSESSEQVVAARTEGSLEAMKAAYRSGHVFLGTTKIPVIDLRHYLDDELDMHHASASFSTRKRMLKAKGHANNQLIWMTRKPHNPLPDALDMIDKWLVEFKRISISERENDYEKMISASRPTDAFDRCYSAHGEVLAQGANVWDGMWNGKFDGDCMTAYPIYSESRSVAGADLAGDTFKCELQSVTDAIRKGLYGSINMENYQEQLETIFPEGVCDYSKPDRGFPDELFIAEPGEMMKSPHEFSTHRASK</sequence>
<gene>
    <name evidence="2" type="ORF">FLL46_01755</name>
</gene>
<keyword evidence="3" id="KW-1185">Reference proteome</keyword>
<dbReference type="AlphaFoldDB" id="A0A545UJJ0"/>
<dbReference type="Proteomes" id="UP000315439">
    <property type="component" value="Unassembled WGS sequence"/>
</dbReference>
<evidence type="ECO:0000259" key="1">
    <source>
        <dbReference type="Pfam" id="PF19878"/>
    </source>
</evidence>
<evidence type="ECO:0000313" key="2">
    <source>
        <dbReference type="EMBL" id="TQV89632.1"/>
    </source>
</evidence>
<reference evidence="2 3" key="1">
    <citation type="submission" date="2019-07" db="EMBL/GenBank/DDBJ databases">
        <title>Draft genome for Aliikangiella sp. M105.</title>
        <authorList>
            <person name="Wang G."/>
        </authorList>
    </citation>
    <scope>NUCLEOTIDE SEQUENCE [LARGE SCALE GENOMIC DNA]</scope>
    <source>
        <strain evidence="2 3">M105</strain>
    </source>
</reference>
<dbReference type="EMBL" id="VIKS01000001">
    <property type="protein sequence ID" value="TQV89632.1"/>
    <property type="molecule type" value="Genomic_DNA"/>
</dbReference>
<dbReference type="InterPro" id="IPR029058">
    <property type="entry name" value="AB_hydrolase_fold"/>
</dbReference>
<comment type="caution">
    <text evidence="2">The sequence shown here is derived from an EMBL/GenBank/DDBJ whole genome shotgun (WGS) entry which is preliminary data.</text>
</comment>
<feature type="domain" description="DUF6351" evidence="1">
    <location>
        <begin position="83"/>
        <end position="738"/>
    </location>
</feature>